<evidence type="ECO:0000313" key="1">
    <source>
        <dbReference type="EMBL" id="KAH6932870.1"/>
    </source>
</evidence>
<keyword evidence="2" id="KW-1185">Reference proteome</keyword>
<organism evidence="1 2">
    <name type="scientific">Hyalomma asiaticum</name>
    <name type="common">Tick</name>
    <dbReference type="NCBI Taxonomy" id="266040"/>
    <lineage>
        <taxon>Eukaryota</taxon>
        <taxon>Metazoa</taxon>
        <taxon>Ecdysozoa</taxon>
        <taxon>Arthropoda</taxon>
        <taxon>Chelicerata</taxon>
        <taxon>Arachnida</taxon>
        <taxon>Acari</taxon>
        <taxon>Parasitiformes</taxon>
        <taxon>Ixodida</taxon>
        <taxon>Ixodoidea</taxon>
        <taxon>Ixodidae</taxon>
        <taxon>Hyalomminae</taxon>
        <taxon>Hyalomma</taxon>
    </lineage>
</organism>
<evidence type="ECO:0000313" key="2">
    <source>
        <dbReference type="Proteomes" id="UP000821845"/>
    </source>
</evidence>
<sequence>MDICDDVSAKTTTPTILQGFVQSEAREILLENVYVILGNGKFQRQVLHCAIFSVVVLLLHAFAFRVIGRSVNHWCRQPDNLRDFTVQDWKNAAIPVLADGSYSKCTVYDPPVPDAYQEDRREVPCNQWDYDIQHKEDSVVSRWDLVCQYRWLFSLSSSVYMLGPMLLVPLAGFVSDRLGRRPTMMASAITMLFSCLGAGSSPSFGVFLVARFMVSAAASATNLIVFVVLYEVTGSDRRALYCLLASCVGPTVTPTLLRAMSLFQPSWKLAQAMLATATVFVVAWCYCVDESPVWLLAVGNIQQAELTVLQGARYNGVDLGKARATFKALKKQLDRLEMAASAGPGGGNSTESVLRVIKWRRRAASVLLSWFAVSLAYYGISFRSMYMEEHWELTGLLLKALLFVIVYDSTTRRGQRATLSGLLLLLCLSSAVKTAVVVWNVAVAVPLLRIVVEATSAAAMCVTYMYTAEVFATTRRAIGLSVSYSVGRLGVLLSTWLTYVANDGAPLWLNVVTTITVLASALAIQWLPEILVQKRRKTDDGTPKPAAAVEEQREEDTKATLTQERAIVNNEGSGSPRRSSPAKVESQPSTPRAELVKEPSAKGTPSPSSGSPQRENAPSTPTRRQRRTIGGRRYLRVDAVPSVFALGKPQRPARRKPRDRQQCVSRAQRLSAIGQAGSSELALETTLSPGGDVAVSRDCATADEVLDATLCSDSASAPTSATDFQERQEVCGCAATVVNLEEQLSEHQARIWKAI</sequence>
<accession>A0ACB7SE86</accession>
<dbReference type="Proteomes" id="UP000821845">
    <property type="component" value="Chromosome 4"/>
</dbReference>
<name>A0ACB7SE86_HYAAI</name>
<gene>
    <name evidence="1" type="ORF">HPB50_010478</name>
</gene>
<reference evidence="1" key="1">
    <citation type="submission" date="2020-05" db="EMBL/GenBank/DDBJ databases">
        <title>Large-scale comparative analyses of tick genomes elucidate their genetic diversity and vector capacities.</title>
        <authorList>
            <person name="Jia N."/>
            <person name="Wang J."/>
            <person name="Shi W."/>
            <person name="Du L."/>
            <person name="Sun Y."/>
            <person name="Zhan W."/>
            <person name="Jiang J."/>
            <person name="Wang Q."/>
            <person name="Zhang B."/>
            <person name="Ji P."/>
            <person name="Sakyi L.B."/>
            <person name="Cui X."/>
            <person name="Yuan T."/>
            <person name="Jiang B."/>
            <person name="Yang W."/>
            <person name="Lam T.T.-Y."/>
            <person name="Chang Q."/>
            <person name="Ding S."/>
            <person name="Wang X."/>
            <person name="Zhu J."/>
            <person name="Ruan X."/>
            <person name="Zhao L."/>
            <person name="Wei J."/>
            <person name="Que T."/>
            <person name="Du C."/>
            <person name="Cheng J."/>
            <person name="Dai P."/>
            <person name="Han X."/>
            <person name="Huang E."/>
            <person name="Gao Y."/>
            <person name="Liu J."/>
            <person name="Shao H."/>
            <person name="Ye R."/>
            <person name="Li L."/>
            <person name="Wei W."/>
            <person name="Wang X."/>
            <person name="Wang C."/>
            <person name="Yang T."/>
            <person name="Huo Q."/>
            <person name="Li W."/>
            <person name="Guo W."/>
            <person name="Chen H."/>
            <person name="Zhou L."/>
            <person name="Ni X."/>
            <person name="Tian J."/>
            <person name="Zhou Y."/>
            <person name="Sheng Y."/>
            <person name="Liu T."/>
            <person name="Pan Y."/>
            <person name="Xia L."/>
            <person name="Li J."/>
            <person name="Zhao F."/>
            <person name="Cao W."/>
        </authorList>
    </citation>
    <scope>NUCLEOTIDE SEQUENCE</scope>
    <source>
        <strain evidence="1">Hyas-2018</strain>
    </source>
</reference>
<protein>
    <submittedName>
        <fullName evidence="1">Uncharacterized protein</fullName>
    </submittedName>
</protein>
<dbReference type="EMBL" id="CM023484">
    <property type="protein sequence ID" value="KAH6932870.1"/>
    <property type="molecule type" value="Genomic_DNA"/>
</dbReference>
<proteinExistence type="predicted"/>
<comment type="caution">
    <text evidence="1">The sequence shown here is derived from an EMBL/GenBank/DDBJ whole genome shotgun (WGS) entry which is preliminary data.</text>
</comment>